<dbReference type="InterPro" id="IPR040198">
    <property type="entry name" value="Fido_containing"/>
</dbReference>
<evidence type="ECO:0000256" key="2">
    <source>
        <dbReference type="PIRSR" id="PIRSR640198-2"/>
    </source>
</evidence>
<comment type="caution">
    <text evidence="4">The sequence shown here is derived from an EMBL/GenBank/DDBJ whole genome shotgun (WGS) entry which is preliminary data.</text>
</comment>
<dbReference type="AlphaFoldDB" id="A0A8J6Q1U2"/>
<gene>
    <name evidence="4" type="ORF">ICJ83_04040</name>
</gene>
<dbReference type="Gene3D" id="1.10.3290.10">
    <property type="entry name" value="Fido-like domain"/>
    <property type="match status" value="1"/>
</dbReference>
<dbReference type="GO" id="GO:0005524">
    <property type="term" value="F:ATP binding"/>
    <property type="evidence" value="ECO:0007669"/>
    <property type="project" value="UniProtKB-KW"/>
</dbReference>
<dbReference type="Gene3D" id="1.10.10.10">
    <property type="entry name" value="Winged helix-like DNA-binding domain superfamily/Winged helix DNA-binding domain"/>
    <property type="match status" value="1"/>
</dbReference>
<organism evidence="4 5">
    <name type="scientific">Aestuariibaculum sediminum</name>
    <dbReference type="NCBI Taxonomy" id="2770637"/>
    <lineage>
        <taxon>Bacteria</taxon>
        <taxon>Pseudomonadati</taxon>
        <taxon>Bacteroidota</taxon>
        <taxon>Flavobacteriia</taxon>
        <taxon>Flavobacteriales</taxon>
        <taxon>Flavobacteriaceae</taxon>
    </lineage>
</organism>
<keyword evidence="2" id="KW-0547">Nucleotide-binding</keyword>
<dbReference type="PROSITE" id="PS51459">
    <property type="entry name" value="FIDO"/>
    <property type="match status" value="1"/>
</dbReference>
<dbReference type="EMBL" id="JACVXB010000001">
    <property type="protein sequence ID" value="MBD0831296.1"/>
    <property type="molecule type" value="Genomic_DNA"/>
</dbReference>
<feature type="binding site" evidence="2">
    <location>
        <position position="258"/>
    </location>
    <ligand>
        <name>ATP</name>
        <dbReference type="ChEBI" id="CHEBI:30616"/>
    </ligand>
</feature>
<keyword evidence="2" id="KW-0067">ATP-binding</keyword>
<keyword evidence="5" id="KW-1185">Reference proteome</keyword>
<evidence type="ECO:0000313" key="5">
    <source>
        <dbReference type="Proteomes" id="UP000600588"/>
    </source>
</evidence>
<dbReference type="PANTHER" id="PTHR13504">
    <property type="entry name" value="FIDO DOMAIN-CONTAINING PROTEIN DDB_G0283145"/>
    <property type="match status" value="1"/>
</dbReference>
<feature type="domain" description="Fido" evidence="3">
    <location>
        <begin position="116"/>
        <end position="272"/>
    </location>
</feature>
<dbReference type="InterPro" id="IPR025230">
    <property type="entry name" value="DUF4172"/>
</dbReference>
<dbReference type="RefSeq" id="WP_188229059.1">
    <property type="nucleotide sequence ID" value="NZ_JACVXB010000001.1"/>
</dbReference>
<evidence type="ECO:0000313" key="4">
    <source>
        <dbReference type="EMBL" id="MBD0831296.1"/>
    </source>
</evidence>
<feature type="binding site" evidence="2">
    <location>
        <begin position="250"/>
        <end position="251"/>
    </location>
    <ligand>
        <name>ATP</name>
        <dbReference type="ChEBI" id="CHEBI:30616"/>
    </ligand>
</feature>
<dbReference type="Proteomes" id="UP000600588">
    <property type="component" value="Unassembled WGS sequence"/>
</dbReference>
<evidence type="ECO:0000256" key="1">
    <source>
        <dbReference type="PIRSR" id="PIRSR640198-1"/>
    </source>
</evidence>
<proteinExistence type="predicted"/>
<sequence length="369" mass="42301">MIRKIWNWQSEEWPNLTYDEAKLKALELQFSKNIGTVLGAIKHVNTEEKEQFLIEVLSNEALKTSEIEGEYLDRDSIQSSIKKNLGLSVEKRNIKPAEFGVSEMMVDLYRNFDEPLTHQKMYDWHKMLTNGRRDLKDVGRYRTHEDPMQVVSGRLDKHIVHFEAPPSSEMKQEMDGFVNWFNTSHYESGNEILPLAKAGIAHLYFVSIHPFEDGNGRIARALAEKSISLSIGEAALVSLSKTIEASKNKYYDALADNNKTCEITDWLVYFGQTILDAQEETLKLIDFIIEKAKFFDRFLTSMNERQLKVVKRLFDAGPQGFIGGLSAENYTRIAKTSASTATRDLKDMLDKGMLHKTGALKSTRYWLKI</sequence>
<dbReference type="SUPFAM" id="SSF140931">
    <property type="entry name" value="Fic-like"/>
    <property type="match status" value="1"/>
</dbReference>
<feature type="binding site" evidence="2">
    <location>
        <begin position="213"/>
        <end position="220"/>
    </location>
    <ligand>
        <name>ATP</name>
        <dbReference type="ChEBI" id="CHEBI:30616"/>
    </ligand>
</feature>
<dbReference type="InterPro" id="IPR036388">
    <property type="entry name" value="WH-like_DNA-bd_sf"/>
</dbReference>
<evidence type="ECO:0000259" key="3">
    <source>
        <dbReference type="PROSITE" id="PS51459"/>
    </source>
</evidence>
<feature type="active site" evidence="1">
    <location>
        <position position="209"/>
    </location>
</feature>
<dbReference type="InterPro" id="IPR003812">
    <property type="entry name" value="Fido"/>
</dbReference>
<protein>
    <submittedName>
        <fullName evidence="4">Fic family protein</fullName>
    </submittedName>
</protein>
<accession>A0A8J6Q1U2</accession>
<dbReference type="Pfam" id="PF13776">
    <property type="entry name" value="DUF4172"/>
    <property type="match status" value="1"/>
</dbReference>
<dbReference type="Pfam" id="PF02661">
    <property type="entry name" value="Fic"/>
    <property type="match status" value="1"/>
</dbReference>
<dbReference type="InterPro" id="IPR036597">
    <property type="entry name" value="Fido-like_dom_sf"/>
</dbReference>
<reference evidence="4 5" key="1">
    <citation type="submission" date="2020-09" db="EMBL/GenBank/DDBJ databases">
        <title>TT11 complete genome.</title>
        <authorList>
            <person name="Wu Z."/>
        </authorList>
    </citation>
    <scope>NUCLEOTIDE SEQUENCE [LARGE SCALE GENOMIC DNA]</scope>
    <source>
        <strain evidence="4 5">TT11</strain>
    </source>
</reference>
<dbReference type="PANTHER" id="PTHR13504:SF33">
    <property type="entry name" value="FIC FAMILY PROTEIN"/>
    <property type="match status" value="1"/>
</dbReference>
<name>A0A8J6Q1U2_9FLAO</name>